<gene>
    <name evidence="1" type="ORF">H9874_08270</name>
</gene>
<organism evidence="1 2">
    <name type="scientific">Candidatus Bilophila faecipullorum</name>
    <dbReference type="NCBI Taxonomy" id="2838482"/>
    <lineage>
        <taxon>Bacteria</taxon>
        <taxon>Pseudomonadati</taxon>
        <taxon>Thermodesulfobacteriota</taxon>
        <taxon>Desulfovibrionia</taxon>
        <taxon>Desulfovibrionales</taxon>
        <taxon>Desulfovibrionaceae</taxon>
        <taxon>Bilophila</taxon>
    </lineage>
</organism>
<sequence length="321" mass="35118">MPITYGSHENVTASDIAFSIHTALDAAFYDVLYPEHEWYNVLSEDQIMRDINPGATQYAYISRDRQGAASFVGNGPNNNIPMVAQSAGAVNVPVAYAAVGAVITNEDAREYTFGFNGNLSQDLGETMRVACDNLTEQSFFYGNADMNFQPFLNYAGVTATTVPQGESGKTEWKDKTPLEIFNDINNALTKMWQDSRTIFKPTIIYVPLAQYALLSQPAVIGGVGMLTSIKEYTIANATVAGIAGKPLEIRPLRYLAGAGASGADRMIIWDRDRRNQCMPMPMPYTLQAPVPAPLAAEFYAEMKIGSFHVRQAGSIAYYDGI</sequence>
<comment type="caution">
    <text evidence="1">The sequence shown here is derived from an EMBL/GenBank/DDBJ whole genome shotgun (WGS) entry which is preliminary data.</text>
</comment>
<accession>A0A9D1U957</accession>
<dbReference type="EMBL" id="DXGI01000317">
    <property type="protein sequence ID" value="HIW79122.1"/>
    <property type="molecule type" value="Genomic_DNA"/>
</dbReference>
<dbReference type="PIRSF" id="PIRSF029202">
    <property type="entry name" value="UCP029202"/>
    <property type="match status" value="1"/>
</dbReference>
<dbReference type="Proteomes" id="UP000824264">
    <property type="component" value="Unassembled WGS sequence"/>
</dbReference>
<reference evidence="1" key="2">
    <citation type="submission" date="2021-04" db="EMBL/GenBank/DDBJ databases">
        <authorList>
            <person name="Gilroy R."/>
        </authorList>
    </citation>
    <scope>NUCLEOTIDE SEQUENCE</scope>
    <source>
        <strain evidence="1">ChiSxjej5B17-1746</strain>
    </source>
</reference>
<dbReference type="AlphaFoldDB" id="A0A9D1U957"/>
<evidence type="ECO:0000313" key="2">
    <source>
        <dbReference type="Proteomes" id="UP000824264"/>
    </source>
</evidence>
<reference evidence="1" key="1">
    <citation type="journal article" date="2021" name="PeerJ">
        <title>Extensive microbial diversity within the chicken gut microbiome revealed by metagenomics and culture.</title>
        <authorList>
            <person name="Gilroy R."/>
            <person name="Ravi A."/>
            <person name="Getino M."/>
            <person name="Pursley I."/>
            <person name="Horton D.L."/>
            <person name="Alikhan N.F."/>
            <person name="Baker D."/>
            <person name="Gharbi K."/>
            <person name="Hall N."/>
            <person name="Watson M."/>
            <person name="Adriaenssens E.M."/>
            <person name="Foster-Nyarko E."/>
            <person name="Jarju S."/>
            <person name="Secka A."/>
            <person name="Antonio M."/>
            <person name="Oren A."/>
            <person name="Chaudhuri R.R."/>
            <person name="La Ragione R."/>
            <person name="Hildebrand F."/>
            <person name="Pallen M.J."/>
        </authorList>
    </citation>
    <scope>NUCLEOTIDE SEQUENCE</scope>
    <source>
        <strain evidence="1">ChiSxjej5B17-1746</strain>
    </source>
</reference>
<name>A0A9D1U957_9BACT</name>
<dbReference type="Pfam" id="PF09950">
    <property type="entry name" value="Major_capside"/>
    <property type="match status" value="1"/>
</dbReference>
<dbReference type="InterPro" id="IPR020049">
    <property type="entry name" value="Major_capsid-like"/>
</dbReference>
<proteinExistence type="predicted"/>
<evidence type="ECO:0000313" key="1">
    <source>
        <dbReference type="EMBL" id="HIW79122.1"/>
    </source>
</evidence>
<protein>
    <submittedName>
        <fullName evidence="1">DUF2184 domain-containing protein</fullName>
    </submittedName>
</protein>